<dbReference type="RefSeq" id="WP_177170967.1">
    <property type="nucleotide sequence ID" value="NZ_FNZN01000005.1"/>
</dbReference>
<name>A0A1H7SW88_9FLAO</name>
<sequence length="87" mass="9897">MVCDRCIKVISDELGDKNIVLLEIELGRLKLDIDDALEKNVLIPILENNGFSLIKSPEKQLVEQIKIELIKLLKKLPLSLSLPMYLI</sequence>
<reference evidence="2" key="1">
    <citation type="submission" date="2016-10" db="EMBL/GenBank/DDBJ databases">
        <authorList>
            <person name="Varghese N."/>
            <person name="Submissions S."/>
        </authorList>
    </citation>
    <scope>NUCLEOTIDE SEQUENCE [LARGE SCALE GENOMIC DNA]</scope>
    <source>
        <strain evidence="2">DSM 16471</strain>
    </source>
</reference>
<dbReference type="EMBL" id="FNZN01000005">
    <property type="protein sequence ID" value="SEL76346.1"/>
    <property type="molecule type" value="Genomic_DNA"/>
</dbReference>
<evidence type="ECO:0000313" key="2">
    <source>
        <dbReference type="Proteomes" id="UP000198990"/>
    </source>
</evidence>
<evidence type="ECO:0000313" key="1">
    <source>
        <dbReference type="EMBL" id="SEL76346.1"/>
    </source>
</evidence>
<gene>
    <name evidence="1" type="ORF">SAMN04488008_105132</name>
</gene>
<proteinExistence type="predicted"/>
<protein>
    <recommendedName>
        <fullName evidence="3">HMA domain-containing protein</fullName>
    </recommendedName>
</protein>
<organism evidence="1 2">
    <name type="scientific">Maribacter orientalis</name>
    <dbReference type="NCBI Taxonomy" id="228957"/>
    <lineage>
        <taxon>Bacteria</taxon>
        <taxon>Pseudomonadati</taxon>
        <taxon>Bacteroidota</taxon>
        <taxon>Flavobacteriia</taxon>
        <taxon>Flavobacteriales</taxon>
        <taxon>Flavobacteriaceae</taxon>
        <taxon>Maribacter</taxon>
    </lineage>
</organism>
<dbReference type="STRING" id="228957.SAMN04488008_105132"/>
<dbReference type="AlphaFoldDB" id="A0A1H7SW88"/>
<accession>A0A1H7SW88</accession>
<evidence type="ECO:0008006" key="3">
    <source>
        <dbReference type="Google" id="ProtNLM"/>
    </source>
</evidence>
<dbReference type="Proteomes" id="UP000198990">
    <property type="component" value="Unassembled WGS sequence"/>
</dbReference>
<keyword evidence="2" id="KW-1185">Reference proteome</keyword>